<dbReference type="AlphaFoldDB" id="A0A8S2ZCY1"/>
<comment type="caution">
    <text evidence="1">The sequence shown here is derived from an EMBL/GenBank/DDBJ whole genome shotgun (WGS) entry which is preliminary data.</text>
</comment>
<evidence type="ECO:0000313" key="2">
    <source>
        <dbReference type="Proteomes" id="UP000681967"/>
    </source>
</evidence>
<dbReference type="Proteomes" id="UP000681967">
    <property type="component" value="Unassembled WGS sequence"/>
</dbReference>
<reference evidence="1" key="1">
    <citation type="submission" date="2021-02" db="EMBL/GenBank/DDBJ databases">
        <authorList>
            <person name="Nowell W R."/>
        </authorList>
    </citation>
    <scope>NUCLEOTIDE SEQUENCE</scope>
</reference>
<dbReference type="EMBL" id="CAJOBH010102411">
    <property type="protein sequence ID" value="CAF4619891.1"/>
    <property type="molecule type" value="Genomic_DNA"/>
</dbReference>
<organism evidence="1 2">
    <name type="scientific">Rotaria magnacalcarata</name>
    <dbReference type="NCBI Taxonomy" id="392030"/>
    <lineage>
        <taxon>Eukaryota</taxon>
        <taxon>Metazoa</taxon>
        <taxon>Spiralia</taxon>
        <taxon>Gnathifera</taxon>
        <taxon>Rotifera</taxon>
        <taxon>Eurotatoria</taxon>
        <taxon>Bdelloidea</taxon>
        <taxon>Philodinida</taxon>
        <taxon>Philodinidae</taxon>
        <taxon>Rotaria</taxon>
    </lineage>
</organism>
<accession>A0A8S2ZCY1</accession>
<proteinExistence type="predicted"/>
<gene>
    <name evidence="1" type="ORF">BYL167_LOCUS40914</name>
</gene>
<name>A0A8S2ZCY1_9BILA</name>
<evidence type="ECO:0000313" key="1">
    <source>
        <dbReference type="EMBL" id="CAF4619891.1"/>
    </source>
</evidence>
<feature type="non-terminal residue" evidence="1">
    <location>
        <position position="1"/>
    </location>
</feature>
<protein>
    <submittedName>
        <fullName evidence="1">Uncharacterized protein</fullName>
    </submittedName>
</protein>
<sequence length="88" mass="10236">CLITLYFSHDPSLIDEFMSTKGHDSLYGQERTKKAVISKWSLQEELQLAKSRKNNKNIGDNNIINDLSSIHVNSQFQTRNDDYEQFNN</sequence>